<feature type="domain" description="Formin GTPase-binding" evidence="2">
    <location>
        <begin position="334"/>
        <end position="620"/>
    </location>
</feature>
<feature type="region of interest" description="Disordered" evidence="1">
    <location>
        <begin position="809"/>
        <end position="866"/>
    </location>
</feature>
<dbReference type="InterPro" id="IPR011989">
    <property type="entry name" value="ARM-like"/>
</dbReference>
<name>A0A232LR45_9EURO</name>
<evidence type="ECO:0000259" key="2">
    <source>
        <dbReference type="SMART" id="SM01140"/>
    </source>
</evidence>
<protein>
    <recommendedName>
        <fullName evidence="2">Formin GTPase-binding domain-containing protein</fullName>
    </recommendedName>
</protein>
<dbReference type="SMART" id="SM01140">
    <property type="entry name" value="Drf_GBD"/>
    <property type="match status" value="1"/>
</dbReference>
<organism evidence="3 4">
    <name type="scientific">Elaphomyces granulatus</name>
    <dbReference type="NCBI Taxonomy" id="519963"/>
    <lineage>
        <taxon>Eukaryota</taxon>
        <taxon>Fungi</taxon>
        <taxon>Dikarya</taxon>
        <taxon>Ascomycota</taxon>
        <taxon>Pezizomycotina</taxon>
        <taxon>Eurotiomycetes</taxon>
        <taxon>Eurotiomycetidae</taxon>
        <taxon>Eurotiales</taxon>
        <taxon>Elaphomycetaceae</taxon>
        <taxon>Elaphomyces</taxon>
    </lineage>
</organism>
<feature type="compositionally biased region" description="Basic and acidic residues" evidence="1">
    <location>
        <begin position="159"/>
        <end position="175"/>
    </location>
</feature>
<proteinExistence type="predicted"/>
<evidence type="ECO:0000313" key="3">
    <source>
        <dbReference type="EMBL" id="OXV06641.1"/>
    </source>
</evidence>
<feature type="compositionally biased region" description="Low complexity" evidence="1">
    <location>
        <begin position="145"/>
        <end position="154"/>
    </location>
</feature>
<dbReference type="AlphaFoldDB" id="A0A232LR45"/>
<dbReference type="GO" id="GO:0003779">
    <property type="term" value="F:actin binding"/>
    <property type="evidence" value="ECO:0007669"/>
    <property type="project" value="InterPro"/>
</dbReference>
<dbReference type="GO" id="GO:0030036">
    <property type="term" value="P:actin cytoskeleton organization"/>
    <property type="evidence" value="ECO:0007669"/>
    <property type="project" value="InterPro"/>
</dbReference>
<dbReference type="Gene3D" id="1.25.10.10">
    <property type="entry name" value="Leucine-rich Repeat Variant"/>
    <property type="match status" value="1"/>
</dbReference>
<reference evidence="3 4" key="1">
    <citation type="journal article" date="2015" name="Environ. Microbiol.">
        <title>Metagenome sequence of Elaphomyces granulatus from sporocarp tissue reveals Ascomycota ectomycorrhizal fingerprints of genome expansion and a Proteobacteria-rich microbiome.</title>
        <authorList>
            <person name="Quandt C.A."/>
            <person name="Kohler A."/>
            <person name="Hesse C.N."/>
            <person name="Sharpton T.J."/>
            <person name="Martin F."/>
            <person name="Spatafora J.W."/>
        </authorList>
    </citation>
    <scope>NUCLEOTIDE SEQUENCE [LARGE SCALE GENOMIC DNA]</scope>
    <source>
        <strain evidence="3 4">OSC145934</strain>
    </source>
</reference>
<feature type="compositionally biased region" description="Basic and acidic residues" evidence="1">
    <location>
        <begin position="116"/>
        <end position="138"/>
    </location>
</feature>
<dbReference type="GO" id="GO:0031267">
    <property type="term" value="F:small GTPase binding"/>
    <property type="evidence" value="ECO:0007669"/>
    <property type="project" value="InterPro"/>
</dbReference>
<feature type="compositionally biased region" description="Polar residues" evidence="1">
    <location>
        <begin position="383"/>
        <end position="395"/>
    </location>
</feature>
<feature type="compositionally biased region" description="Low complexity" evidence="1">
    <location>
        <begin position="471"/>
        <end position="483"/>
    </location>
</feature>
<evidence type="ECO:0000256" key="1">
    <source>
        <dbReference type="SAM" id="MobiDB-lite"/>
    </source>
</evidence>
<feature type="compositionally biased region" description="Basic and acidic residues" evidence="1">
    <location>
        <begin position="295"/>
        <end position="320"/>
    </location>
</feature>
<sequence>MARTAQVPDIFDDAIRIPSKTSVLRSILSAKGHRRSPSAGDALLVRRKEGNSPFAAAHILPVDHPHAGGVQCPLGERTHNRDVVAGGPLPHKPSTSQDDKTSMQKKVKSSVSLKTLMKDKEKKVSKSNDTRQYEPQDKRAKKTKSSTSLSALLKRSQRGRKDEATNETREKENRTPTEVSASPIWGQFANQPPQDQSGRICIPDSGRTFDEEVSLYTPQRYSPSKQRNFDDYHQPTLARRPDHKSRPKSDYITSGTWKMREILGHVHRIPSGKQRNLDLTPATSMSATNSSRHSRSSENRSDCDSRRDTGPPPSRSRETTNHSSSKTKGGIGYQRSFDPIQIESEFEKLLDARNIPQNMRDKMRSLDTNIKADFIKKDRAEGSSCSNSSNTTAVGSSGRHRRSKELPTTPVEADGRSTQENRSLRSSKNRAFTWSRGDVSPPKKHNKSESGSSHKRPKSVDFVSPGSSKQLTPSSSMTSLSTTACPDTIAEPADFIHYLREVQKPEIVEVGKLHKLRLLLRNETVGWVDTFISTGGMDEVVQLLYRIMKVEWREEHEDALLHETLLCLKALCTTSLALKQLTKIEAQLFPALLKMLFDEEKKGPSEFTTRSIIISLLFTHLSTAPADQIPIRASTLLSYLRDPSPSGENQPLEFIANIYQSRPYRVWCKEVTNVTKEVFWIFLHHLNVIPVAHPNDPTLELEGSPSFLQRHFPSPRPPVPAAPYVGGVEWDATNYLATHLDLLNGLMASLPTSEERNKLRMELRASGFEKVMGSSLRTCKEKFYSAVHDCLKTWVAAAREDGWAYTYVREGPPRGEPGSPTKSPIKALGGSPKKSNIGDPPKLALTVDFETGDKSKNQDDNLGGWI</sequence>
<dbReference type="SUPFAM" id="SSF48371">
    <property type="entry name" value="ARM repeat"/>
    <property type="match status" value="1"/>
</dbReference>
<dbReference type="InterPro" id="IPR016024">
    <property type="entry name" value="ARM-type_fold"/>
</dbReference>
<comment type="caution">
    <text evidence="3">The sequence shown here is derived from an EMBL/GenBank/DDBJ whole genome shotgun (WGS) entry which is preliminary data.</text>
</comment>
<feature type="region of interest" description="Disordered" evidence="1">
    <location>
        <begin position="379"/>
        <end position="483"/>
    </location>
</feature>
<dbReference type="InterPro" id="IPR010473">
    <property type="entry name" value="GTPase-bd"/>
</dbReference>
<feature type="region of interest" description="Disordered" evidence="1">
    <location>
        <begin position="266"/>
        <end position="334"/>
    </location>
</feature>
<feature type="compositionally biased region" description="Polar residues" evidence="1">
    <location>
        <begin position="188"/>
        <end position="197"/>
    </location>
</feature>
<feature type="region of interest" description="Disordered" evidence="1">
    <location>
        <begin position="217"/>
        <end position="253"/>
    </location>
</feature>
<feature type="compositionally biased region" description="Basic and acidic residues" evidence="1">
    <location>
        <begin position="413"/>
        <end position="423"/>
    </location>
</feature>
<dbReference type="Pfam" id="PF06371">
    <property type="entry name" value="Drf_GBD"/>
    <property type="match status" value="1"/>
</dbReference>
<dbReference type="Proteomes" id="UP000243515">
    <property type="component" value="Unassembled WGS sequence"/>
</dbReference>
<feature type="region of interest" description="Disordered" evidence="1">
    <location>
        <begin position="80"/>
        <end position="205"/>
    </location>
</feature>
<gene>
    <name evidence="3" type="ORF">Egran_05593</name>
</gene>
<dbReference type="EMBL" id="NPHW01005568">
    <property type="protein sequence ID" value="OXV06641.1"/>
    <property type="molecule type" value="Genomic_DNA"/>
</dbReference>
<accession>A0A232LR45</accession>
<evidence type="ECO:0000313" key="4">
    <source>
        <dbReference type="Proteomes" id="UP000243515"/>
    </source>
</evidence>
<keyword evidence="4" id="KW-1185">Reference proteome</keyword>
<feature type="compositionally biased region" description="Polar residues" evidence="1">
    <location>
        <begin position="217"/>
        <end position="226"/>
    </location>
</feature>
<dbReference type="OrthoDB" id="2155261at2759"/>